<proteinExistence type="inferred from homology"/>
<dbReference type="SUPFAM" id="SSF81296">
    <property type="entry name" value="E set domains"/>
    <property type="match status" value="1"/>
</dbReference>
<gene>
    <name evidence="5" type="ORF">HNY73_005480</name>
</gene>
<evidence type="ECO:0000259" key="4">
    <source>
        <dbReference type="SMART" id="SM00460"/>
    </source>
</evidence>
<feature type="binding site" evidence="3">
    <location>
        <position position="465"/>
    </location>
    <ligand>
        <name>Ca(2+)</name>
        <dbReference type="ChEBI" id="CHEBI:29108"/>
    </ligand>
</feature>
<dbReference type="Pfam" id="PF01841">
    <property type="entry name" value="Transglut_core"/>
    <property type="match status" value="1"/>
</dbReference>
<dbReference type="Gene3D" id="3.90.260.10">
    <property type="entry name" value="Transglutaminase-like"/>
    <property type="match status" value="1"/>
</dbReference>
<dbReference type="OMA" id="LEITHEY"/>
<dbReference type="InterPro" id="IPR014756">
    <property type="entry name" value="Ig_E-set"/>
</dbReference>
<dbReference type="AlphaFoldDB" id="A0A8T0FJ20"/>
<dbReference type="OrthoDB" id="437511at2759"/>
<dbReference type="SUPFAM" id="SSF54001">
    <property type="entry name" value="Cysteine proteinases"/>
    <property type="match status" value="1"/>
</dbReference>
<keyword evidence="6" id="KW-1185">Reference proteome</keyword>
<sequence length="762" mass="86396">MSRTLSPRRHVEGYGRRNIRSVLPLEENVDYLNDILERFRRDALRRRREMRPVDEVDRGLPQPIEVNAVEFYCKDNAKAHHTDSYDMLEGKDPSPVFRRGEPFYLGIRFNRPLDIHMDKVRLHLTFGPNNQVGKGTLVILPVMENKAFTLDSSKWDICMTRKERSIVTMQIQIPYMAGVGLWRMKILSHIKGNEGNPKTYECKESIYILFNPWCKDDPVYMPDNKGKQEYVLSDVGKIYMGSHKNPVGRPWVFGQFSDSALPASVFLLERSGLDYKSRANPVKIVRAISAMVNSNDDNGVVVGNWAGKYEDGTAPWSWTGSAAILEQFLSSGGKPVRYGQCWVFSGVCTTVCRALGIPCRSVTNFVSAHDTDDSLTVDKYFDADGNDLAEFNADSIWNFHVWNDCWMARPDLPAGYGGWQAIDATPQETSEGAFQAGPASVVAIRRGEISYLYDAPFVFAEVNADIVHWQIDEDSDFGWRKLKTNTYHVGRLVVTKRAGYDDESGNNDMEDISSEYKSKEGSMEERMAVLNAARRGGLTHIYDMPSPGKEDVLFTLLDIEKVQIGQPFHVIVKVENKSEETRTVTSVLSASSVYYTGIIARKVKRARGVFTLKPRQKEELGIEVTFDDYFDKLVDYAMLKIYAISTVKETQQTWAEEDDFQVEKPPLKIEVEGPLQVYRRLNVKVSFTNPLNRKLEDCAITIEGPGLAEPHRSFLKDVEPRGVMTHVETLIPRKSGPRKITAIFTSRQLIEVLGTKQIVIQD</sequence>
<dbReference type="InterPro" id="IPR050779">
    <property type="entry name" value="Transglutaminase"/>
</dbReference>
<comment type="similarity">
    <text evidence="1">Belongs to the transglutaminase superfamily. Transglutaminase family.</text>
</comment>
<feature type="binding site" evidence="3">
    <location>
        <position position="463"/>
    </location>
    <ligand>
        <name>Ca(2+)</name>
        <dbReference type="ChEBI" id="CHEBI:29108"/>
    </ligand>
</feature>
<dbReference type="GO" id="GO:0046872">
    <property type="term" value="F:metal ion binding"/>
    <property type="evidence" value="ECO:0007669"/>
    <property type="project" value="UniProtKB-KW"/>
</dbReference>
<keyword evidence="3" id="KW-0479">Metal-binding</keyword>
<dbReference type="InterPro" id="IPR001102">
    <property type="entry name" value="Transglutaminase_N"/>
</dbReference>
<evidence type="ECO:0000256" key="3">
    <source>
        <dbReference type="PIRSR" id="PIRSR000459-2"/>
    </source>
</evidence>
<feature type="binding site" evidence="3">
    <location>
        <position position="520"/>
    </location>
    <ligand>
        <name>Ca(2+)</name>
        <dbReference type="ChEBI" id="CHEBI:29108"/>
    </ligand>
</feature>
<accession>A0A8T0FJ20</accession>
<evidence type="ECO:0000256" key="2">
    <source>
        <dbReference type="PIRSR" id="PIRSR000459-1"/>
    </source>
</evidence>
<organism evidence="5 6">
    <name type="scientific">Argiope bruennichi</name>
    <name type="common">Wasp spider</name>
    <name type="synonym">Aranea bruennichi</name>
    <dbReference type="NCBI Taxonomy" id="94029"/>
    <lineage>
        <taxon>Eukaryota</taxon>
        <taxon>Metazoa</taxon>
        <taxon>Ecdysozoa</taxon>
        <taxon>Arthropoda</taxon>
        <taxon>Chelicerata</taxon>
        <taxon>Arachnida</taxon>
        <taxon>Araneae</taxon>
        <taxon>Araneomorphae</taxon>
        <taxon>Entelegynae</taxon>
        <taxon>Araneoidea</taxon>
        <taxon>Araneidae</taxon>
        <taxon>Argiope</taxon>
    </lineage>
</organism>
<dbReference type="PIRSF" id="PIRSF000459">
    <property type="entry name" value="TGM_EBP42"/>
    <property type="match status" value="1"/>
</dbReference>
<feature type="active site" evidence="2">
    <location>
        <position position="400"/>
    </location>
</feature>
<dbReference type="Gene3D" id="2.60.40.10">
    <property type="entry name" value="Immunoglobulins"/>
    <property type="match status" value="3"/>
</dbReference>
<dbReference type="Pfam" id="PF00868">
    <property type="entry name" value="Transglut_N"/>
    <property type="match status" value="1"/>
</dbReference>
<evidence type="ECO:0000313" key="5">
    <source>
        <dbReference type="EMBL" id="KAF8790462.1"/>
    </source>
</evidence>
<dbReference type="InterPro" id="IPR013783">
    <property type="entry name" value="Ig-like_fold"/>
</dbReference>
<dbReference type="GO" id="GO:0003810">
    <property type="term" value="F:protein-glutamine gamma-glutamyltransferase activity"/>
    <property type="evidence" value="ECO:0007669"/>
    <property type="project" value="InterPro"/>
</dbReference>
<keyword evidence="3" id="KW-0106">Calcium</keyword>
<dbReference type="InterPro" id="IPR023608">
    <property type="entry name" value="Transglutaminase_animal"/>
</dbReference>
<reference evidence="5" key="2">
    <citation type="submission" date="2020-06" db="EMBL/GenBank/DDBJ databases">
        <authorList>
            <person name="Sheffer M."/>
        </authorList>
    </citation>
    <scope>NUCLEOTIDE SEQUENCE</scope>
</reference>
<dbReference type="PANTHER" id="PTHR11590">
    <property type="entry name" value="PROTEIN-GLUTAMINE GAMMA-GLUTAMYLTRANSFERASE"/>
    <property type="match status" value="1"/>
</dbReference>
<dbReference type="PROSITE" id="PS00547">
    <property type="entry name" value="TRANSGLUTAMINASES"/>
    <property type="match status" value="1"/>
</dbReference>
<dbReference type="Proteomes" id="UP000807504">
    <property type="component" value="Unassembled WGS sequence"/>
</dbReference>
<protein>
    <submittedName>
        <fullName evidence="5">Hemocyte protein-glutamine like protein</fullName>
    </submittedName>
</protein>
<comment type="cofactor">
    <cofactor evidence="3">
        <name>Ca(2+)</name>
        <dbReference type="ChEBI" id="CHEBI:29108"/>
    </cofactor>
    <text evidence="3">Binds 1 Ca(2+) ion per subunit.</text>
</comment>
<feature type="active site" evidence="2">
    <location>
        <position position="341"/>
    </location>
</feature>
<dbReference type="SMART" id="SM00460">
    <property type="entry name" value="TGc"/>
    <property type="match status" value="1"/>
</dbReference>
<dbReference type="InterPro" id="IPR038765">
    <property type="entry name" value="Papain-like_cys_pep_sf"/>
</dbReference>
<dbReference type="Pfam" id="PF00927">
    <property type="entry name" value="Transglut_C"/>
    <property type="match status" value="2"/>
</dbReference>
<evidence type="ECO:0000313" key="6">
    <source>
        <dbReference type="Proteomes" id="UP000807504"/>
    </source>
</evidence>
<feature type="active site" evidence="2">
    <location>
        <position position="423"/>
    </location>
</feature>
<comment type="caution">
    <text evidence="5">The sequence shown here is derived from an EMBL/GenBank/DDBJ whole genome shotgun (WGS) entry which is preliminary data.</text>
</comment>
<dbReference type="FunFam" id="3.90.260.10:FF:000002">
    <property type="entry name" value="Erythrocyte membrane protein band 4.2"/>
    <property type="match status" value="1"/>
</dbReference>
<dbReference type="InterPro" id="IPR002931">
    <property type="entry name" value="Transglutaminase-like"/>
</dbReference>
<dbReference type="FunFam" id="2.60.40.10:FF:000090">
    <property type="entry name" value="Protein-glutamine gamma-glutamyltransferase 2"/>
    <property type="match status" value="1"/>
</dbReference>
<dbReference type="InterPro" id="IPR036985">
    <property type="entry name" value="Transglutaminase-like_sf"/>
</dbReference>
<name>A0A8T0FJ20_ARGBR</name>
<dbReference type="PANTHER" id="PTHR11590:SF40">
    <property type="entry name" value="HEMOCYTE PROTEIN-GLUTAMINE GAMMA-GLUTAMYLTRANSFERASE-LIKE PROTEIN"/>
    <property type="match status" value="1"/>
</dbReference>
<dbReference type="InterPro" id="IPR036238">
    <property type="entry name" value="Transglutaminase_C_sf"/>
</dbReference>
<feature type="domain" description="Transglutaminase-like" evidence="4">
    <location>
        <begin position="333"/>
        <end position="426"/>
    </location>
</feature>
<dbReference type="InterPro" id="IPR008958">
    <property type="entry name" value="Transglutaminase_C"/>
</dbReference>
<dbReference type="FunFam" id="2.60.40.10:FF:000171">
    <property type="entry name" value="protein-glutamine gamma-glutamyltransferase 6"/>
    <property type="match status" value="1"/>
</dbReference>
<evidence type="ECO:0000256" key="1">
    <source>
        <dbReference type="ARBA" id="ARBA00005968"/>
    </source>
</evidence>
<dbReference type="SUPFAM" id="SSF49309">
    <property type="entry name" value="Transglutaminase, two C-terminal domains"/>
    <property type="match status" value="2"/>
</dbReference>
<dbReference type="EMBL" id="JABXBU010000011">
    <property type="protein sequence ID" value="KAF8790462.1"/>
    <property type="molecule type" value="Genomic_DNA"/>
</dbReference>
<dbReference type="InterPro" id="IPR013808">
    <property type="entry name" value="Transglutaminase_AS"/>
</dbReference>
<reference evidence="5" key="1">
    <citation type="journal article" date="2020" name="bioRxiv">
        <title>Chromosome-level reference genome of the European wasp spider Argiope bruennichi: a resource for studies on range expansion and evolutionary adaptation.</title>
        <authorList>
            <person name="Sheffer M.M."/>
            <person name="Hoppe A."/>
            <person name="Krehenwinkel H."/>
            <person name="Uhl G."/>
            <person name="Kuss A.W."/>
            <person name="Jensen L."/>
            <person name="Jensen C."/>
            <person name="Gillespie R.G."/>
            <person name="Hoff K.J."/>
            <person name="Prost S."/>
        </authorList>
    </citation>
    <scope>NUCLEOTIDE SEQUENCE</scope>
</reference>
<feature type="binding site" evidence="3">
    <location>
        <position position="525"/>
    </location>
    <ligand>
        <name>Ca(2+)</name>
        <dbReference type="ChEBI" id="CHEBI:29108"/>
    </ligand>
</feature>